<name>A0ABR5EZX5_9ACTN</name>
<dbReference type="SUPFAM" id="SSF52317">
    <property type="entry name" value="Class I glutamine amidotransferase-like"/>
    <property type="match status" value="1"/>
</dbReference>
<organism evidence="6 7">
    <name type="scientific">Protofrankia coriariae</name>
    <dbReference type="NCBI Taxonomy" id="1562887"/>
    <lineage>
        <taxon>Bacteria</taxon>
        <taxon>Bacillati</taxon>
        <taxon>Actinomycetota</taxon>
        <taxon>Actinomycetes</taxon>
        <taxon>Frankiales</taxon>
        <taxon>Frankiaceae</taxon>
        <taxon>Protofrankia</taxon>
    </lineage>
</organism>
<protein>
    <submittedName>
        <fullName evidence="6">Peptidase</fullName>
    </submittedName>
</protein>
<comment type="similarity">
    <text evidence="1">Belongs to the peptidase S51 family.</text>
</comment>
<dbReference type="Gene3D" id="3.40.50.880">
    <property type="match status" value="1"/>
</dbReference>
<sequence length="275" mass="28626">MNILATSGGFLPDGRWGARVGPLIQHALRLAGQPTRPKLCLLATAVGDDPAAYARYYAALARDTPQVRASHLALFPMPNIPDVRTHLLGQDVIWVGGGSVANLLAVWRAHGLDTIMREAWEAGVVLAGVSAGSLCWHAGGTTDSFGPGLRAVTDGLGLLPFSNTPHYDSEPGRRPLYQKLVADGTLPDGWATDDGVGLHFRGTELVEAVADRPDVYAWRVERIPAEPGPPAGGAAEGGMTSDVTSDGTADGGTVAGGTTGGVRETPVTPRLLSEV</sequence>
<evidence type="ECO:0000256" key="1">
    <source>
        <dbReference type="ARBA" id="ARBA00006534"/>
    </source>
</evidence>
<reference evidence="6 7" key="1">
    <citation type="submission" date="2014-12" db="EMBL/GenBank/DDBJ databases">
        <title>Frankia sp. BMG5.1 draft genome.</title>
        <authorList>
            <person name="Gtari M."/>
            <person name="Ghodhbane-Gtari F."/>
            <person name="Nouioui I."/>
            <person name="Ktari A."/>
            <person name="Hezbri K."/>
            <person name="Mimouni W."/>
            <person name="Sbissi I."/>
            <person name="Ayari A."/>
            <person name="Yamanaka T."/>
            <person name="Normand P."/>
            <person name="Tisa L.S."/>
            <person name="Boudabous A."/>
        </authorList>
    </citation>
    <scope>NUCLEOTIDE SEQUENCE [LARGE SCALE GENOMIC DNA]</scope>
    <source>
        <strain evidence="6 7">BMG5.1</strain>
    </source>
</reference>
<dbReference type="InterPro" id="IPR029062">
    <property type="entry name" value="Class_I_gatase-like"/>
</dbReference>
<keyword evidence="4" id="KW-0720">Serine protease</keyword>
<accession>A0ABR5EZX5</accession>
<feature type="region of interest" description="Disordered" evidence="5">
    <location>
        <begin position="225"/>
        <end position="275"/>
    </location>
</feature>
<dbReference type="CDD" id="cd03146">
    <property type="entry name" value="GAT1_Peptidase_E"/>
    <property type="match status" value="1"/>
</dbReference>
<evidence type="ECO:0000313" key="6">
    <source>
        <dbReference type="EMBL" id="KLL10005.1"/>
    </source>
</evidence>
<dbReference type="InterPro" id="IPR005320">
    <property type="entry name" value="Peptidase_S51"/>
</dbReference>
<proteinExistence type="inferred from homology"/>
<evidence type="ECO:0000256" key="5">
    <source>
        <dbReference type="SAM" id="MobiDB-lite"/>
    </source>
</evidence>
<evidence type="ECO:0000313" key="7">
    <source>
        <dbReference type="Proteomes" id="UP000035425"/>
    </source>
</evidence>
<dbReference type="PANTHER" id="PTHR20842">
    <property type="entry name" value="PROTEASE S51 ALPHA-ASPARTYL DIPEPTIDASE"/>
    <property type="match status" value="1"/>
</dbReference>
<dbReference type="Pfam" id="PF03575">
    <property type="entry name" value="Peptidase_S51"/>
    <property type="match status" value="1"/>
</dbReference>
<gene>
    <name evidence="6" type="ORF">FrCorBMG51_20970</name>
</gene>
<dbReference type="Proteomes" id="UP000035425">
    <property type="component" value="Unassembled WGS sequence"/>
</dbReference>
<comment type="caution">
    <text evidence="6">The sequence shown here is derived from an EMBL/GenBank/DDBJ whole genome shotgun (WGS) entry which is preliminary data.</text>
</comment>
<evidence type="ECO:0000256" key="2">
    <source>
        <dbReference type="ARBA" id="ARBA00022670"/>
    </source>
</evidence>
<evidence type="ECO:0000256" key="3">
    <source>
        <dbReference type="ARBA" id="ARBA00022801"/>
    </source>
</evidence>
<dbReference type="PANTHER" id="PTHR20842:SF0">
    <property type="entry name" value="ALPHA-ASPARTYL DIPEPTIDASE"/>
    <property type="match status" value="1"/>
</dbReference>
<evidence type="ECO:0000256" key="4">
    <source>
        <dbReference type="ARBA" id="ARBA00022825"/>
    </source>
</evidence>
<dbReference type="EMBL" id="JWIO01000047">
    <property type="protein sequence ID" value="KLL10005.1"/>
    <property type="molecule type" value="Genomic_DNA"/>
</dbReference>
<keyword evidence="7" id="KW-1185">Reference proteome</keyword>
<feature type="compositionally biased region" description="Low complexity" evidence="5">
    <location>
        <begin position="237"/>
        <end position="248"/>
    </location>
</feature>
<keyword evidence="3" id="KW-0378">Hydrolase</keyword>
<dbReference type="RefSeq" id="WP_047224722.1">
    <property type="nucleotide sequence ID" value="NZ_JWIO01000047.1"/>
</dbReference>
<keyword evidence="2" id="KW-0645">Protease</keyword>
<feature type="compositionally biased region" description="Gly residues" evidence="5">
    <location>
        <begin position="249"/>
        <end position="260"/>
    </location>
</feature>